<feature type="chain" id="PRO_5006070123" description="Ig-like domain-containing protein" evidence="2">
    <location>
        <begin position="24"/>
        <end position="968"/>
    </location>
</feature>
<dbReference type="AlphaFoldDB" id="A0A0P4VXQ3"/>
<feature type="transmembrane region" description="Helical" evidence="1">
    <location>
        <begin position="833"/>
        <end position="860"/>
    </location>
</feature>
<reference evidence="4" key="1">
    <citation type="submission" date="2015-09" db="EMBL/GenBank/DDBJ databases">
        <title>Scylla olivacea transcriptome.</title>
        <authorList>
            <person name="Ikhwanuddin M."/>
        </authorList>
    </citation>
    <scope>NUCLEOTIDE SEQUENCE</scope>
</reference>
<dbReference type="PROSITE" id="PS50835">
    <property type="entry name" value="IG_LIKE"/>
    <property type="match status" value="1"/>
</dbReference>
<evidence type="ECO:0000259" key="3">
    <source>
        <dbReference type="PROSITE" id="PS50835"/>
    </source>
</evidence>
<dbReference type="EMBL" id="GDRN01099930">
    <property type="protein sequence ID" value="JAI58670.1"/>
    <property type="molecule type" value="Transcribed_RNA"/>
</dbReference>
<dbReference type="InterPro" id="IPR036179">
    <property type="entry name" value="Ig-like_dom_sf"/>
</dbReference>
<keyword evidence="2" id="KW-0732">Signal</keyword>
<proteinExistence type="predicted"/>
<feature type="domain" description="Ig-like" evidence="3">
    <location>
        <begin position="740"/>
        <end position="813"/>
    </location>
</feature>
<dbReference type="SMART" id="SM00408">
    <property type="entry name" value="IGc2"/>
    <property type="match status" value="1"/>
</dbReference>
<keyword evidence="1" id="KW-0472">Membrane</keyword>
<evidence type="ECO:0000256" key="1">
    <source>
        <dbReference type="SAM" id="Phobius"/>
    </source>
</evidence>
<evidence type="ECO:0000313" key="4">
    <source>
        <dbReference type="EMBL" id="JAI58670.1"/>
    </source>
</evidence>
<evidence type="ECO:0000256" key="2">
    <source>
        <dbReference type="SAM" id="SignalP"/>
    </source>
</evidence>
<dbReference type="SMART" id="SM00409">
    <property type="entry name" value="IG"/>
    <property type="match status" value="2"/>
</dbReference>
<keyword evidence="1" id="KW-0812">Transmembrane</keyword>
<dbReference type="SUPFAM" id="SSF48726">
    <property type="entry name" value="Immunoglobulin"/>
    <property type="match status" value="2"/>
</dbReference>
<sequence>MSDRARLLIHVLVITSLIAAGRGVREPLVVRKGNPTNFLKLKLKMPVSSHCIKHRGKGYFKSVTLGQGDNVLLPCHYCGLYFMREKQWFRSQFEWQAPWDMKKKMRALGGKKSPFIFKSPLDFIGMPKKKYKKFTMTKEEERLEELRRKRQKAVAPWPTQRGFRRTFGADRPLSSLEFVREQKTLLGKIWLHHLFNGDFSGEKRKFLAKYKRMLGKLSFTKYLKKKIVKLQYKTLPRNYWLFFGQKGRQQVARLWEIWLYSSVKEPRKAVTWSSFIHKYAKQLGTSPLNNQLQIAEIILKQNADLEKAFIGALWSEDAPSHGPSDAGQERMADDGGDMNKQHMEASSWSVVEDVLQQRILHRDFHRVINSTYQPLVESYKEKLAKYKSGKKPEPPDGFLEQSLHFTWNAENKVKAKEIQLEELLFSISAGNLDKVKELASKISSTKRLRDSAKSLRVSHLVRTIGTGALSMEETQQATVKVYDVRKMLDMAAQKAQYEAVMQHLLGVFTVHAWDYNFLRQLSLVQTRQRLLQLSDESLVLYRANTGDTGLYTCSSGFSEDFGPSSFTYYLEVLETRGHFPLTEGNQDNYEAYKTKVVSEYNKVLRQYWQQDNALLNNTEFYVYEGDECECSGCSGKVGVKKTDIQLRIVKTEHELDKKSKLKNKFKFKKLTSGKKTRRDEKAEPKGVHIRSPDVRRLAPTFHRDAAHKIEEFLLVTPCIGTRPCLNEIESLVPEKFGRQPLSYVHEAVEGHPVKLRCPTRHPEQVIWYHNNKPLVPTKRVFITKAQVGITSLNANTTGNYSCVVEATRDGKTTIIPQGFVYLKLSTSMGEIHFYMALFDLAVLVLLLVVIMVPITCITPAHNWYKAEAKRYSLMTNTIYRVQRGMENLGQTGEFREARKIQRLRAIVKVIESRNICDMVGLQNQLVREMSTKRDEEEWLSLLSSEIWKLQNTTGSQAVLRAAQTHTAK</sequence>
<feature type="signal peptide" evidence="2">
    <location>
        <begin position="1"/>
        <end position="23"/>
    </location>
</feature>
<name>A0A0P4VXQ3_SCYOL</name>
<dbReference type="InterPro" id="IPR003599">
    <property type="entry name" value="Ig_sub"/>
</dbReference>
<protein>
    <recommendedName>
        <fullName evidence="3">Ig-like domain-containing protein</fullName>
    </recommendedName>
</protein>
<dbReference type="Gene3D" id="2.60.40.10">
    <property type="entry name" value="Immunoglobulins"/>
    <property type="match status" value="1"/>
</dbReference>
<dbReference type="InterPro" id="IPR007110">
    <property type="entry name" value="Ig-like_dom"/>
</dbReference>
<dbReference type="InterPro" id="IPR013783">
    <property type="entry name" value="Ig-like_fold"/>
</dbReference>
<keyword evidence="1" id="KW-1133">Transmembrane helix</keyword>
<dbReference type="Pfam" id="PF13895">
    <property type="entry name" value="Ig_2"/>
    <property type="match status" value="1"/>
</dbReference>
<dbReference type="InterPro" id="IPR003598">
    <property type="entry name" value="Ig_sub2"/>
</dbReference>
<accession>A0A0P4VXQ3</accession>
<organism evidence="4">
    <name type="scientific">Scylla olivacea</name>
    <name type="common">Orange mud crab</name>
    <name type="synonym">Cancer olivacea</name>
    <dbReference type="NCBI Taxonomy" id="85551"/>
    <lineage>
        <taxon>Eukaryota</taxon>
        <taxon>Metazoa</taxon>
        <taxon>Ecdysozoa</taxon>
        <taxon>Arthropoda</taxon>
        <taxon>Crustacea</taxon>
        <taxon>Multicrustacea</taxon>
        <taxon>Malacostraca</taxon>
        <taxon>Eumalacostraca</taxon>
        <taxon>Eucarida</taxon>
        <taxon>Decapoda</taxon>
        <taxon>Pleocyemata</taxon>
        <taxon>Brachyura</taxon>
        <taxon>Eubrachyura</taxon>
        <taxon>Portunoidea</taxon>
        <taxon>Portunidae</taxon>
        <taxon>Portuninae</taxon>
        <taxon>Scylla</taxon>
    </lineage>
</organism>